<evidence type="ECO:0000313" key="3">
    <source>
        <dbReference type="Proteomes" id="UP000051984"/>
    </source>
</evidence>
<dbReference type="GO" id="GO:0030655">
    <property type="term" value="P:beta-lactam antibiotic catabolic process"/>
    <property type="evidence" value="ECO:0007669"/>
    <property type="project" value="InterPro"/>
</dbReference>
<dbReference type="GO" id="GO:0046677">
    <property type="term" value="P:response to antibiotic"/>
    <property type="evidence" value="ECO:0007669"/>
    <property type="project" value="InterPro"/>
</dbReference>
<dbReference type="InterPro" id="IPR012338">
    <property type="entry name" value="Beta-lactam/transpept-like"/>
</dbReference>
<organism evidence="2 3">
    <name type="scientific">Lacticaseibacillus zeae DSM 20178 = KCTC 3804</name>
    <dbReference type="NCBI Taxonomy" id="1423816"/>
    <lineage>
        <taxon>Bacteria</taxon>
        <taxon>Bacillati</taxon>
        <taxon>Bacillota</taxon>
        <taxon>Bacilli</taxon>
        <taxon>Lactobacillales</taxon>
        <taxon>Lactobacillaceae</taxon>
        <taxon>Lacticaseibacillus</taxon>
    </lineage>
</organism>
<dbReference type="eggNOG" id="COG2367">
    <property type="taxonomic scope" value="Bacteria"/>
</dbReference>
<dbReference type="EMBL" id="AZCT01000002">
    <property type="protein sequence ID" value="KRK13084.1"/>
    <property type="molecule type" value="Genomic_DNA"/>
</dbReference>
<dbReference type="InterPro" id="IPR045155">
    <property type="entry name" value="Beta-lactam_cat"/>
</dbReference>
<dbReference type="Proteomes" id="UP000051984">
    <property type="component" value="Unassembled WGS sequence"/>
</dbReference>
<dbReference type="InterPro" id="IPR000871">
    <property type="entry name" value="Beta-lactam_class-A"/>
</dbReference>
<accession>A0A0R1EUJ4</accession>
<dbReference type="PANTHER" id="PTHR35333">
    <property type="entry name" value="BETA-LACTAMASE"/>
    <property type="match status" value="1"/>
</dbReference>
<evidence type="ECO:0000313" key="2">
    <source>
        <dbReference type="EMBL" id="KRK13084.1"/>
    </source>
</evidence>
<dbReference type="GO" id="GO:0008800">
    <property type="term" value="F:beta-lactamase activity"/>
    <property type="evidence" value="ECO:0007669"/>
    <property type="project" value="InterPro"/>
</dbReference>
<dbReference type="Gene3D" id="3.40.710.10">
    <property type="entry name" value="DD-peptidase/beta-lactamase superfamily"/>
    <property type="match status" value="1"/>
</dbReference>
<feature type="domain" description="Beta-lactamase class A catalytic" evidence="1">
    <location>
        <begin position="33"/>
        <end position="228"/>
    </location>
</feature>
<dbReference type="SUPFAM" id="SSF56601">
    <property type="entry name" value="beta-lactamase/transpeptidase-like"/>
    <property type="match status" value="1"/>
</dbReference>
<comment type="caution">
    <text evidence="2">The sequence shown here is derived from an EMBL/GenBank/DDBJ whole genome shotgun (WGS) entry which is preliminary data.</text>
</comment>
<protein>
    <submittedName>
        <fullName evidence="2">Beta-lactamase class A</fullName>
    </submittedName>
</protein>
<reference evidence="2 3" key="1">
    <citation type="journal article" date="2015" name="Genome Announc.">
        <title>Expanding the biotechnology potential of lactobacilli through comparative genomics of 213 strains and associated genera.</title>
        <authorList>
            <person name="Sun Z."/>
            <person name="Harris H.M."/>
            <person name="McCann A."/>
            <person name="Guo C."/>
            <person name="Argimon S."/>
            <person name="Zhang W."/>
            <person name="Yang X."/>
            <person name="Jeffery I.B."/>
            <person name="Cooney J.C."/>
            <person name="Kagawa T.F."/>
            <person name="Liu W."/>
            <person name="Song Y."/>
            <person name="Salvetti E."/>
            <person name="Wrobel A."/>
            <person name="Rasinkangas P."/>
            <person name="Parkhill J."/>
            <person name="Rea M.C."/>
            <person name="O'Sullivan O."/>
            <person name="Ritari J."/>
            <person name="Douillard F.P."/>
            <person name="Paul Ross R."/>
            <person name="Yang R."/>
            <person name="Briner A.E."/>
            <person name="Felis G.E."/>
            <person name="de Vos W.M."/>
            <person name="Barrangou R."/>
            <person name="Klaenhammer T.R."/>
            <person name="Caufield P.W."/>
            <person name="Cui Y."/>
            <person name="Zhang H."/>
            <person name="O'Toole P.W."/>
        </authorList>
    </citation>
    <scope>NUCLEOTIDE SEQUENCE [LARGE SCALE GENOMIC DNA]</scope>
    <source>
        <strain evidence="2 3">DSM 20178</strain>
    </source>
</reference>
<sequence>MKHAHLVEQLNQLHRHFAEPHALLLADNHHLLYGAKTDTLFPAASLIKLGIAAYVKKRAEADPFQWNRMVELPATVGGAGILRFMTSPSWCVRDLVTLMLMVSDNLATNALLKLYGLPTISRWLAEHFPGTRLNRALMQSHADTDNWITAEAAWRLLHDLLTPTHQSADGDWCAQALRHQQNRTKLLLAPTMRAFVGWTAGKSGELSNCEHDAACFAAEGEQLYAVVLTTYNHRREDAMCFNQQVGQLILDDFQQRRDRLL</sequence>
<dbReference type="Pfam" id="PF13354">
    <property type="entry name" value="Beta-lactamase2"/>
    <property type="match status" value="1"/>
</dbReference>
<dbReference type="RefSeq" id="WP_010490607.1">
    <property type="nucleotide sequence ID" value="NZ_AZCT01000002.1"/>
</dbReference>
<name>A0A0R1EUJ4_LACZE</name>
<proteinExistence type="predicted"/>
<dbReference type="PATRIC" id="fig|1423816.3.peg.1332"/>
<dbReference type="PANTHER" id="PTHR35333:SF3">
    <property type="entry name" value="BETA-LACTAMASE-TYPE TRANSPEPTIDASE FOLD CONTAINING PROTEIN"/>
    <property type="match status" value="1"/>
</dbReference>
<dbReference type="AlphaFoldDB" id="A0A0R1EUJ4"/>
<gene>
    <name evidence="2" type="ORF">FD51_GL001274</name>
</gene>
<evidence type="ECO:0000259" key="1">
    <source>
        <dbReference type="Pfam" id="PF13354"/>
    </source>
</evidence>